<proteinExistence type="predicted"/>
<accession>A0ABP8VL13</accession>
<keyword evidence="3" id="KW-1185">Reference proteome</keyword>
<sequence length="56" mass="6144">MSAAILGQLIGVMGACAITTTSLSLLYSVVKYLKLYRKAIRGRDLALQEQKRTIDT</sequence>
<evidence type="ECO:0000313" key="3">
    <source>
        <dbReference type="Proteomes" id="UP001501699"/>
    </source>
</evidence>
<evidence type="ECO:0000313" key="2">
    <source>
        <dbReference type="EMBL" id="GAA4666166.1"/>
    </source>
</evidence>
<protein>
    <submittedName>
        <fullName evidence="2">Uncharacterized protein</fullName>
    </submittedName>
</protein>
<dbReference type="Proteomes" id="UP001501699">
    <property type="component" value="Unassembled WGS sequence"/>
</dbReference>
<name>A0ABP8VL13_9HYPH</name>
<gene>
    <name evidence="2" type="ORF">GCM10023262_14060</name>
</gene>
<organism evidence="2 3">
    <name type="scientific">Bartonella pachyuromydis</name>
    <dbReference type="NCBI Taxonomy" id="931097"/>
    <lineage>
        <taxon>Bacteria</taxon>
        <taxon>Pseudomonadati</taxon>
        <taxon>Pseudomonadota</taxon>
        <taxon>Alphaproteobacteria</taxon>
        <taxon>Hyphomicrobiales</taxon>
        <taxon>Bartonellaceae</taxon>
        <taxon>Bartonella</taxon>
    </lineage>
</organism>
<keyword evidence="1" id="KW-0812">Transmembrane</keyword>
<dbReference type="RefSeq" id="WP_345119410.1">
    <property type="nucleotide sequence ID" value="NZ_BAABJA010000012.1"/>
</dbReference>
<keyword evidence="1" id="KW-1133">Transmembrane helix</keyword>
<reference evidence="3" key="1">
    <citation type="journal article" date="2019" name="Int. J. Syst. Evol. Microbiol.">
        <title>The Global Catalogue of Microorganisms (GCM) 10K type strain sequencing project: providing services to taxonomists for standard genome sequencing and annotation.</title>
        <authorList>
            <consortium name="The Broad Institute Genomics Platform"/>
            <consortium name="The Broad Institute Genome Sequencing Center for Infectious Disease"/>
            <person name="Wu L."/>
            <person name="Ma J."/>
        </authorList>
    </citation>
    <scope>NUCLEOTIDE SEQUENCE [LARGE SCALE GENOMIC DNA]</scope>
    <source>
        <strain evidence="3">JCM 17714</strain>
    </source>
</reference>
<evidence type="ECO:0000256" key="1">
    <source>
        <dbReference type="SAM" id="Phobius"/>
    </source>
</evidence>
<dbReference type="EMBL" id="BAABJA010000012">
    <property type="protein sequence ID" value="GAA4666166.1"/>
    <property type="molecule type" value="Genomic_DNA"/>
</dbReference>
<comment type="caution">
    <text evidence="2">The sequence shown here is derived from an EMBL/GenBank/DDBJ whole genome shotgun (WGS) entry which is preliminary data.</text>
</comment>
<keyword evidence="1" id="KW-0472">Membrane</keyword>
<feature type="transmembrane region" description="Helical" evidence="1">
    <location>
        <begin position="6"/>
        <end position="30"/>
    </location>
</feature>